<dbReference type="EMBL" id="AFDP01000008">
    <property type="protein sequence ID" value="EGG40428.1"/>
    <property type="molecule type" value="Genomic_DNA"/>
</dbReference>
<sequence length="165" mass="19899">MQHAWAEIEHDFGYKSDQDVPEKIRRRFSRLAGLIELADDEFMEIKRYEKEYINKVEEGFKENSKSIQIDSISISALLESESYINFLEEYYNEYNIEIRYPGGKFKDDRISKIVNYCEQLGIKTIDELVNKFKKNFPNYFNEWIKDKDNYFYVWNITPLLDIVPM</sequence>
<dbReference type="PATRIC" id="fig|888824.3.peg.626"/>
<dbReference type="AlphaFoldDB" id="F3SHL9"/>
<name>F3SHL9_STRSA</name>
<gene>
    <name evidence="1" type="ORF">HMPREF9397_0641</name>
</gene>
<organism evidence="1 2">
    <name type="scientific">Streptococcus sanguinis SK1087</name>
    <dbReference type="NCBI Taxonomy" id="888824"/>
    <lineage>
        <taxon>Bacteria</taxon>
        <taxon>Bacillati</taxon>
        <taxon>Bacillota</taxon>
        <taxon>Bacilli</taxon>
        <taxon>Lactobacillales</taxon>
        <taxon>Streptococcaceae</taxon>
        <taxon>Streptococcus</taxon>
    </lineage>
</organism>
<dbReference type="HOGENOM" id="CLU_1609888_0_0_9"/>
<proteinExistence type="predicted"/>
<evidence type="ECO:0000313" key="2">
    <source>
        <dbReference type="Proteomes" id="UP000003378"/>
    </source>
</evidence>
<reference evidence="1 2" key="1">
    <citation type="submission" date="2011-03" db="EMBL/GenBank/DDBJ databases">
        <authorList>
            <person name="Muzny D."/>
            <person name="Qin X."/>
            <person name="Deng J."/>
            <person name="Jiang H."/>
            <person name="Liu Y."/>
            <person name="Qu J."/>
            <person name="Song X.-Z."/>
            <person name="Zhang L."/>
            <person name="Thornton R."/>
            <person name="Coyle M."/>
            <person name="Francisco L."/>
            <person name="Jackson L."/>
            <person name="Javaid M."/>
            <person name="Korchina V."/>
            <person name="Kovar C."/>
            <person name="Mata R."/>
            <person name="Mathew T."/>
            <person name="Ngo R."/>
            <person name="Nguyen L."/>
            <person name="Nguyen N."/>
            <person name="Okwuonu G."/>
            <person name="Ongeri F."/>
            <person name="Pham C."/>
            <person name="Simmons D."/>
            <person name="Wilczek-Boney K."/>
            <person name="Hale W."/>
            <person name="Jakkamsetti A."/>
            <person name="Pham P."/>
            <person name="Ruth R."/>
            <person name="San Lucas F."/>
            <person name="Warren J."/>
            <person name="Zhang J."/>
            <person name="Zhao Z."/>
            <person name="Zhou C."/>
            <person name="Zhu D."/>
            <person name="Lee S."/>
            <person name="Bess C."/>
            <person name="Blankenburg K."/>
            <person name="Forbes L."/>
            <person name="Fu Q."/>
            <person name="Gubbala S."/>
            <person name="Hirani K."/>
            <person name="Jayaseelan J.C."/>
            <person name="Lara F."/>
            <person name="Munidasa M."/>
            <person name="Palculict T."/>
            <person name="Patil S."/>
            <person name="Pu L.-L."/>
            <person name="Saada N."/>
            <person name="Tang L."/>
            <person name="Weissenberger G."/>
            <person name="Zhu Y."/>
            <person name="Hemphill L."/>
            <person name="Shang Y."/>
            <person name="Youmans B."/>
            <person name="Ayvaz T."/>
            <person name="Ross M."/>
            <person name="Santibanez J."/>
            <person name="Aqrawi P."/>
            <person name="Gross S."/>
            <person name="Joshi V."/>
            <person name="Fowler G."/>
            <person name="Nazareth L."/>
            <person name="Reid J."/>
            <person name="Worley K."/>
            <person name="Petrosino J."/>
            <person name="Highlander S."/>
            <person name="Gibbs R."/>
        </authorList>
    </citation>
    <scope>NUCLEOTIDE SEQUENCE [LARGE SCALE GENOMIC DNA]</scope>
    <source>
        <strain evidence="1 2">SK1087</strain>
    </source>
</reference>
<dbReference type="PANTHER" id="PTHR41773:SF1">
    <property type="entry name" value="RELA_SPOT DOMAIN-CONTAINING PROTEIN"/>
    <property type="match status" value="1"/>
</dbReference>
<dbReference type="PANTHER" id="PTHR41773">
    <property type="entry name" value="GTP PYROPHOSPHATASE-RELATED"/>
    <property type="match status" value="1"/>
</dbReference>
<dbReference type="SUPFAM" id="SSF81301">
    <property type="entry name" value="Nucleotidyltransferase"/>
    <property type="match status" value="1"/>
</dbReference>
<accession>F3SHL9</accession>
<evidence type="ECO:0000313" key="1">
    <source>
        <dbReference type="EMBL" id="EGG40428.1"/>
    </source>
</evidence>
<dbReference type="InterPro" id="IPR043519">
    <property type="entry name" value="NT_sf"/>
</dbReference>
<protein>
    <submittedName>
        <fullName evidence="1">RelA/SpoT family protein</fullName>
    </submittedName>
</protein>
<comment type="caution">
    <text evidence="1">The sequence shown here is derived from an EMBL/GenBank/DDBJ whole genome shotgun (WGS) entry which is preliminary data.</text>
</comment>
<dbReference type="Gene3D" id="1.10.287.860">
    <property type="entry name" value="Nucleotidyltransferase"/>
    <property type="match status" value="1"/>
</dbReference>
<dbReference type="RefSeq" id="WP_002918985.1">
    <property type="nucleotide sequence ID" value="NZ_GL883609.1"/>
</dbReference>
<dbReference type="Proteomes" id="UP000003378">
    <property type="component" value="Unassembled WGS sequence"/>
</dbReference>